<dbReference type="InterPro" id="IPR039720">
    <property type="entry name" value="TMEM94"/>
</dbReference>
<keyword evidence="1" id="KW-0812">Transmembrane</keyword>
<accession>A0A6M2DMI7</accession>
<feature type="transmembrane region" description="Helical" evidence="1">
    <location>
        <begin position="1165"/>
        <end position="1185"/>
    </location>
</feature>
<feature type="transmembrane region" description="Helical" evidence="1">
    <location>
        <begin position="1134"/>
        <end position="1153"/>
    </location>
</feature>
<feature type="signal peptide" evidence="2">
    <location>
        <begin position="1"/>
        <end position="16"/>
    </location>
</feature>
<proteinExistence type="predicted"/>
<dbReference type="EMBL" id="GIIL01003767">
    <property type="protein sequence ID" value="NOV47493.1"/>
    <property type="molecule type" value="Transcribed_RNA"/>
</dbReference>
<evidence type="ECO:0000256" key="1">
    <source>
        <dbReference type="SAM" id="Phobius"/>
    </source>
</evidence>
<dbReference type="Pfam" id="PF00689">
    <property type="entry name" value="Cation_ATPase_C"/>
    <property type="match status" value="1"/>
</dbReference>
<feature type="transmembrane region" description="Helical" evidence="1">
    <location>
        <begin position="217"/>
        <end position="241"/>
    </location>
</feature>
<keyword evidence="1" id="KW-0472">Membrane</keyword>
<dbReference type="AlphaFoldDB" id="A0A6M2DMI7"/>
<feature type="transmembrane region" description="Helical" evidence="1">
    <location>
        <begin position="1066"/>
        <end position="1091"/>
    </location>
</feature>
<dbReference type="Gene3D" id="1.20.1110.10">
    <property type="entry name" value="Calcium-transporting ATPase, transmembrane domain"/>
    <property type="match status" value="1"/>
</dbReference>
<dbReference type="PANTHER" id="PTHR13219">
    <property type="entry name" value="TRANSMEMBRANE PROTEIN 94"/>
    <property type="match status" value="1"/>
</dbReference>
<keyword evidence="1" id="KW-1133">Transmembrane helix</keyword>
<organism evidence="4">
    <name type="scientific">Xenopsylla cheopis</name>
    <name type="common">Oriental rat flea</name>
    <name type="synonym">Pulex cheopis</name>
    <dbReference type="NCBI Taxonomy" id="163159"/>
    <lineage>
        <taxon>Eukaryota</taxon>
        <taxon>Metazoa</taxon>
        <taxon>Ecdysozoa</taxon>
        <taxon>Arthropoda</taxon>
        <taxon>Hexapoda</taxon>
        <taxon>Insecta</taxon>
        <taxon>Pterygota</taxon>
        <taxon>Neoptera</taxon>
        <taxon>Endopterygota</taxon>
        <taxon>Siphonaptera</taxon>
        <taxon>Pulicidae</taxon>
        <taxon>Xenopsyllinae</taxon>
        <taxon>Xenopsylla</taxon>
    </lineage>
</organism>
<feature type="chain" id="PRO_5027099340" evidence="2">
    <location>
        <begin position="17"/>
        <end position="1248"/>
    </location>
</feature>
<sequence>MVVFIIFVINILLVLRESFLRYSELPRRVKALLALLEKAEQSCDWNSDIYPNLCSPYSPCLTLQWTYRDGMVINLPWALLVQGDILVLRPGQVIPGNCSALLTTDEPKHLQAGDVYGPNANEEIVSAPKLRLPMKNKLYILEETPYLRNIKIALNKSLSRPKSLHDAQRYLLVTVIMHYSCLTVLLCVVLVFGFLRYSEMIDFYWENALFAMEFEDLFITAPLTVVIPLMPTVFPAVWIILNCLGIARLKSFLDICLDNNNAIPNNSEYLLEEAVNKATFPFGENIPISNVINYLKGLLSGSDSFMFRTTNIVHVLGTVTALCCVDKKGILSWPNPTAEKLFFFRASDKNLNSSKSSITSKESEVENKHKQISSTTHLSNRNHISMPEVLDITHDRTSPFKLQFDDQTWNQHIGSLKPLGLSILLNTCNQMTQEHFYQFCNHITCQALNSEHSVPVINRRCLCELSKQMGFQKSVEQLFTMHQQLSTYRHLQADTLRRDIKFARSLHISSKLKVPFPHMVAVVMKENNSGALQLLSQGTADLTLDSCSDYWDGQEIHTLTAADRKHIHDFYQRSSLTAYCTAYSYRPISQHINKDMSKRFLELPTDCRSLYGMITNSVQAPFEDQGILDTKLSNLSISTDSLLLNEVKQDEIQDADGFFEMQCNQVFLGMITMQYQAQSDIVDLIEQLERACIRFVHFSKENELRSRVFSEKMGLESGWNCHISLLSDKPSEGSSPVSTPDNLKASGLITINKEDEIFGNPDFIYDSKNGETIPMCKLEISKQLSRSSPGNINLEHSLVKFSENIDGKPECADSIEEHLHSNLSNLQSEENDQEAWRSLSCLTDSTEQSAPVNFDMSNRAKLPRGIENIRPHIEQVDNVPLLVSLFTDCTADVTREMLSIMQDYGEIVVVLGSAGNCDNMSLFNQADCSIAIEPLYPQICQSIPAFKDDAKCISPTYLSRQLNSISCSLSIRREDTISLFLVICQSRHFMLCLWNAVQFWVSSCLMLSMTQVLAVTLGLSLPLTSGNSLFLSCFIIPLLSISLMAEKADSSIMRKATGKKFMKINIQILIFILWCYGGKFIPAVIGILLTYCSALATECPNSILTNTTEENYNTNDDVNFDCCDDEIIAFSQQLSLLCVVLSLVAISITFVHREHSIFKQSPHRNLYWIGATIIIITIHLLYLFLDFSTLNFYNLSSTWMAWTSCFCAPVAVFCISEMIKWQEIETNSRYQKRARLDFGTKLGMNSPF</sequence>
<dbReference type="SUPFAM" id="SSF81665">
    <property type="entry name" value="Calcium ATPase, transmembrane domain M"/>
    <property type="match status" value="1"/>
</dbReference>
<feature type="transmembrane region" description="Helical" evidence="1">
    <location>
        <begin position="1197"/>
        <end position="1219"/>
    </location>
</feature>
<evidence type="ECO:0000259" key="3">
    <source>
        <dbReference type="Pfam" id="PF00689"/>
    </source>
</evidence>
<name>A0A6M2DMI7_XENCH</name>
<protein>
    <submittedName>
        <fullName evidence="4">Putative conserved plasma membrane protein</fullName>
    </submittedName>
</protein>
<dbReference type="InterPro" id="IPR006068">
    <property type="entry name" value="ATPase_P-typ_cation-transptr_C"/>
</dbReference>
<evidence type="ECO:0000256" key="2">
    <source>
        <dbReference type="SAM" id="SignalP"/>
    </source>
</evidence>
<feature type="domain" description="Cation-transporting P-type ATPase C-terminal" evidence="3">
    <location>
        <begin position="1021"/>
        <end position="1221"/>
    </location>
</feature>
<keyword evidence="2" id="KW-0732">Signal</keyword>
<feature type="transmembrane region" description="Helical" evidence="1">
    <location>
        <begin position="170"/>
        <end position="197"/>
    </location>
</feature>
<feature type="transmembrane region" description="Helical" evidence="1">
    <location>
        <begin position="1027"/>
        <end position="1045"/>
    </location>
</feature>
<evidence type="ECO:0000313" key="4">
    <source>
        <dbReference type="EMBL" id="NOV47493.1"/>
    </source>
</evidence>
<dbReference type="InterPro" id="IPR023298">
    <property type="entry name" value="ATPase_P-typ_TM_dom_sf"/>
</dbReference>
<reference evidence="4" key="1">
    <citation type="submission" date="2020-03" db="EMBL/GenBank/DDBJ databases">
        <title>Transcriptomic Profiling of the Digestive Tract of the Rat Flea, Xenopsylla cheopis, Following Blood Feeding and Infection with Yersinia pestis.</title>
        <authorList>
            <person name="Bland D.M."/>
            <person name="Martens C.A."/>
            <person name="Virtaneva K."/>
            <person name="Kanakabandi K."/>
            <person name="Long D."/>
            <person name="Rosenke R."/>
            <person name="Saturday G.A."/>
            <person name="Hoyt F.H."/>
            <person name="Bruno D.P."/>
            <person name="Ribeiro J.M.C."/>
            <person name="Hinnebusch J."/>
        </authorList>
    </citation>
    <scope>NUCLEOTIDE SEQUENCE</scope>
</reference>
<dbReference type="PANTHER" id="PTHR13219:SF6">
    <property type="entry name" value="TRANSMEMBRANE PROTEIN 94"/>
    <property type="match status" value="1"/>
</dbReference>